<comment type="similarity">
    <text evidence="2 6">Belongs to the cytochrome P450 family.</text>
</comment>
<dbReference type="InterPro" id="IPR017972">
    <property type="entry name" value="Cyt_P450_CS"/>
</dbReference>
<protein>
    <recommendedName>
        <fullName evidence="9">Cytochrome P450</fullName>
    </recommendedName>
</protein>
<accession>A0AAN7Z1M6</accession>
<evidence type="ECO:0000313" key="7">
    <source>
        <dbReference type="EMBL" id="KAK5626537.1"/>
    </source>
</evidence>
<dbReference type="AlphaFoldDB" id="A0AAN7Z1M6"/>
<comment type="caution">
    <text evidence="7">The sequence shown here is derived from an EMBL/GenBank/DDBJ whole genome shotgun (WGS) entry which is preliminary data.</text>
</comment>
<dbReference type="Proteomes" id="UP001305414">
    <property type="component" value="Unassembled WGS sequence"/>
</dbReference>
<dbReference type="PRINTS" id="PR00385">
    <property type="entry name" value="P450"/>
</dbReference>
<dbReference type="Pfam" id="PF00067">
    <property type="entry name" value="p450"/>
    <property type="match status" value="1"/>
</dbReference>
<dbReference type="InterPro" id="IPR001128">
    <property type="entry name" value="Cyt_P450"/>
</dbReference>
<dbReference type="PANTHER" id="PTHR24305:SF166">
    <property type="entry name" value="CYTOCHROME P450 12A4, MITOCHONDRIAL-RELATED"/>
    <property type="match status" value="1"/>
</dbReference>
<dbReference type="SUPFAM" id="SSF48264">
    <property type="entry name" value="Cytochrome P450"/>
    <property type="match status" value="1"/>
</dbReference>
<comment type="cofactor">
    <cofactor evidence="1">
        <name>heme</name>
        <dbReference type="ChEBI" id="CHEBI:30413"/>
    </cofactor>
</comment>
<keyword evidence="6" id="KW-0503">Monooxygenase</keyword>
<evidence type="ECO:0000256" key="4">
    <source>
        <dbReference type="ARBA" id="ARBA00022723"/>
    </source>
</evidence>
<proteinExistence type="inferred from homology"/>
<dbReference type="PANTHER" id="PTHR24305">
    <property type="entry name" value="CYTOCHROME P450"/>
    <property type="match status" value="1"/>
</dbReference>
<evidence type="ECO:0000313" key="8">
    <source>
        <dbReference type="Proteomes" id="UP001305414"/>
    </source>
</evidence>
<evidence type="ECO:0000256" key="6">
    <source>
        <dbReference type="RuleBase" id="RU000461"/>
    </source>
</evidence>
<dbReference type="PROSITE" id="PS00086">
    <property type="entry name" value="CYTOCHROME_P450"/>
    <property type="match status" value="1"/>
</dbReference>
<name>A0AAN7Z1M6_9PEZI</name>
<dbReference type="GO" id="GO:0004497">
    <property type="term" value="F:monooxygenase activity"/>
    <property type="evidence" value="ECO:0007669"/>
    <property type="project" value="UniProtKB-KW"/>
</dbReference>
<keyword evidence="6" id="KW-0560">Oxidoreductase</keyword>
<dbReference type="GO" id="GO:0016705">
    <property type="term" value="F:oxidoreductase activity, acting on paired donors, with incorporation or reduction of molecular oxygen"/>
    <property type="evidence" value="ECO:0007669"/>
    <property type="project" value="InterPro"/>
</dbReference>
<organism evidence="7 8">
    <name type="scientific">Xylaria bambusicola</name>
    <dbReference type="NCBI Taxonomy" id="326684"/>
    <lineage>
        <taxon>Eukaryota</taxon>
        <taxon>Fungi</taxon>
        <taxon>Dikarya</taxon>
        <taxon>Ascomycota</taxon>
        <taxon>Pezizomycotina</taxon>
        <taxon>Sordariomycetes</taxon>
        <taxon>Xylariomycetidae</taxon>
        <taxon>Xylariales</taxon>
        <taxon>Xylariaceae</taxon>
        <taxon>Xylaria</taxon>
    </lineage>
</organism>
<reference evidence="7 8" key="1">
    <citation type="submission" date="2023-10" db="EMBL/GenBank/DDBJ databases">
        <title>Draft genome sequence of Xylaria bambusicola isolate GMP-LS, the root and basal stem rot pathogen of sugarcane in Indonesia.</title>
        <authorList>
            <person name="Selvaraj P."/>
            <person name="Muralishankar V."/>
            <person name="Muruganantham S."/>
            <person name="Sp S."/>
            <person name="Haryani S."/>
            <person name="Lau K.J.X."/>
            <person name="Naqvi N.I."/>
        </authorList>
    </citation>
    <scope>NUCLEOTIDE SEQUENCE [LARGE SCALE GENOMIC DNA]</scope>
    <source>
        <strain evidence="7">GMP-LS</strain>
    </source>
</reference>
<keyword evidence="3 6" id="KW-0349">Heme</keyword>
<evidence type="ECO:0000256" key="1">
    <source>
        <dbReference type="ARBA" id="ARBA00001971"/>
    </source>
</evidence>
<dbReference type="InterPro" id="IPR036396">
    <property type="entry name" value="Cyt_P450_sf"/>
</dbReference>
<keyword evidence="4 6" id="KW-0479">Metal-binding</keyword>
<evidence type="ECO:0000256" key="5">
    <source>
        <dbReference type="ARBA" id="ARBA00023004"/>
    </source>
</evidence>
<dbReference type="GO" id="GO:0020037">
    <property type="term" value="F:heme binding"/>
    <property type="evidence" value="ECO:0007669"/>
    <property type="project" value="InterPro"/>
</dbReference>
<gene>
    <name evidence="7" type="ORF">RRF57_002252</name>
</gene>
<dbReference type="EMBL" id="JAWHQM010000003">
    <property type="protein sequence ID" value="KAK5626537.1"/>
    <property type="molecule type" value="Genomic_DNA"/>
</dbReference>
<sequence>MLPEIYNMKANKSDFYNSSLNEASQTVFSEKHNVAHIAARRSLAHAYSMANVKSMEPQIQEVIDKWVTRLCTHEEKPFALYDRVLWLTFDVIGIMAFGEPFGFVEEWRDIRAMLERASKSTTSGAYLEIINLIPMLSRLATRTRIGRWLLLPFPTDKVGTGVLKAERDAAWAKYFERKQAGSAQCLLSQLLDKRTKLGQDALLGDDRIKAELLIAILAGTTTTATIITSVLLNVAEREECCAQLSNEITAAQESGGKVSYELTRSLSYLGACIQEAFRFSAAPTQFPRVVDSSREVELYGVRLPPGTILSSSSLIVARNEAIYGSQLDDFLPERWINMSEETKKARRKYDFRFGYGARTCLGKNLVEVEIYNTVFEVFRRTEVRVHNKAKGLISMQLRQSSCM</sequence>
<dbReference type="InterPro" id="IPR050121">
    <property type="entry name" value="Cytochrome_P450_monoxygenase"/>
</dbReference>
<evidence type="ECO:0008006" key="9">
    <source>
        <dbReference type="Google" id="ProtNLM"/>
    </source>
</evidence>
<dbReference type="GO" id="GO:0005506">
    <property type="term" value="F:iron ion binding"/>
    <property type="evidence" value="ECO:0007669"/>
    <property type="project" value="InterPro"/>
</dbReference>
<evidence type="ECO:0000256" key="2">
    <source>
        <dbReference type="ARBA" id="ARBA00010617"/>
    </source>
</evidence>
<dbReference type="Gene3D" id="1.10.630.10">
    <property type="entry name" value="Cytochrome P450"/>
    <property type="match status" value="1"/>
</dbReference>
<keyword evidence="8" id="KW-1185">Reference proteome</keyword>
<keyword evidence="5 6" id="KW-0408">Iron</keyword>
<evidence type="ECO:0000256" key="3">
    <source>
        <dbReference type="ARBA" id="ARBA00022617"/>
    </source>
</evidence>